<comment type="caution">
    <text evidence="1">The sequence shown here is derived from an EMBL/GenBank/DDBJ whole genome shotgun (WGS) entry which is preliminary data.</text>
</comment>
<dbReference type="Proteomes" id="UP000054653">
    <property type="component" value="Unassembled WGS sequence"/>
</dbReference>
<keyword evidence="2" id="KW-1185">Reference proteome</keyword>
<evidence type="ECO:0000313" key="1">
    <source>
        <dbReference type="EMBL" id="KRY05279.1"/>
    </source>
</evidence>
<dbReference type="EMBL" id="JYDI01005088">
    <property type="protein sequence ID" value="KRY05279.1"/>
    <property type="molecule type" value="Genomic_DNA"/>
</dbReference>
<dbReference type="AlphaFoldDB" id="A0A0V0YYA5"/>
<reference evidence="1 2" key="1">
    <citation type="submission" date="2015-01" db="EMBL/GenBank/DDBJ databases">
        <title>Evolution of Trichinella species and genotypes.</title>
        <authorList>
            <person name="Korhonen P.K."/>
            <person name="Edoardo P."/>
            <person name="Giuseppe L.R."/>
            <person name="Gasser R.B."/>
        </authorList>
    </citation>
    <scope>NUCLEOTIDE SEQUENCE [LARGE SCALE GENOMIC DNA]</scope>
    <source>
        <strain evidence="1">ISS120</strain>
    </source>
</reference>
<evidence type="ECO:0000313" key="2">
    <source>
        <dbReference type="Proteomes" id="UP000054653"/>
    </source>
</evidence>
<accession>A0A0V0YYA5</accession>
<organism evidence="1 2">
    <name type="scientific">Trichinella britovi</name>
    <name type="common">Parasitic roundworm</name>
    <dbReference type="NCBI Taxonomy" id="45882"/>
    <lineage>
        <taxon>Eukaryota</taxon>
        <taxon>Metazoa</taxon>
        <taxon>Ecdysozoa</taxon>
        <taxon>Nematoda</taxon>
        <taxon>Enoplea</taxon>
        <taxon>Dorylaimia</taxon>
        <taxon>Trichinellida</taxon>
        <taxon>Trichinellidae</taxon>
        <taxon>Trichinella</taxon>
    </lineage>
</organism>
<gene>
    <name evidence="1" type="ORF">T03_9790</name>
</gene>
<sequence>MKELRLKFDLHSSDKSTTYAVLNNNQRVHFSRHVLATKLYRLSASGL</sequence>
<proteinExistence type="predicted"/>
<name>A0A0V0YYA5_TRIBR</name>
<protein>
    <submittedName>
        <fullName evidence="1">Uncharacterized protein</fullName>
    </submittedName>
</protein>